<comment type="caution">
    <text evidence="1">The sequence shown here is derived from an EMBL/GenBank/DDBJ whole genome shotgun (WGS) entry which is preliminary data.</text>
</comment>
<protein>
    <submittedName>
        <fullName evidence="1">Uncharacterized protein</fullName>
    </submittedName>
</protein>
<accession>A0ACC3E072</accession>
<evidence type="ECO:0000313" key="2">
    <source>
        <dbReference type="Proteomes" id="UP001186974"/>
    </source>
</evidence>
<reference evidence="1" key="1">
    <citation type="submission" date="2024-09" db="EMBL/GenBank/DDBJ databases">
        <title>Black Yeasts Isolated from many extreme environments.</title>
        <authorList>
            <person name="Coleine C."/>
            <person name="Stajich J.E."/>
            <person name="Selbmann L."/>
        </authorList>
    </citation>
    <scope>NUCLEOTIDE SEQUENCE</scope>
    <source>
        <strain evidence="1">CCFEE 5737</strain>
    </source>
</reference>
<evidence type="ECO:0000313" key="1">
    <source>
        <dbReference type="EMBL" id="KAK3082353.1"/>
    </source>
</evidence>
<organism evidence="1 2">
    <name type="scientific">Coniosporium uncinatum</name>
    <dbReference type="NCBI Taxonomy" id="93489"/>
    <lineage>
        <taxon>Eukaryota</taxon>
        <taxon>Fungi</taxon>
        <taxon>Dikarya</taxon>
        <taxon>Ascomycota</taxon>
        <taxon>Pezizomycotina</taxon>
        <taxon>Dothideomycetes</taxon>
        <taxon>Dothideomycetes incertae sedis</taxon>
        <taxon>Coniosporium</taxon>
    </lineage>
</organism>
<gene>
    <name evidence="1" type="ORF">LTS18_004265</name>
</gene>
<dbReference type="Proteomes" id="UP001186974">
    <property type="component" value="Unassembled WGS sequence"/>
</dbReference>
<proteinExistence type="predicted"/>
<name>A0ACC3E072_9PEZI</name>
<sequence length="1499" mass="164500">MSEMSHNQSLEVVTPSLERAAIAKEGFQSASSPAGHPRPAGSSSQEPAFPKRSLSSPISPPDAKRRQSSGQLGTPKKLNSYYKVRSGTKVDRYIPESAPPSRHCAQPFTLTSPSRPNGDIPLLRRSSAYQLRNDPWNGSPSLTNDVRGGPPDNVESLLRTSHLHGSPEVQTKNAASLPIVDVPGAPKGPKNDRTQFRMLTANQKQRPFVFVPVTCLPIALTTVEHLVRFFRRLEFEPEVLVDPCGYYAMFPPTARGVRDAERCYTTFNGRKLFTMYTLELELVSMTSQSLREEGGTQNLMDTRVRQIPTSNGRPSDSLVVSGPGQSFDRETESNVYRRDSADANISPLAIPRGVNTHVDEHHYHRRSSTNDIDPHRPSSLTDTPVIRFPSPQQSLGNSADSKNKISDLSSKHKVGEDSMSVCGDEANTMSGSPNRIDQDCNGNNHGIHSSTDLLAVQHRQRADDEVSMSSVVASSDVSSSKIVEKHCWSCKKSTAPAFNPMVRCNTCRRQYHETCRNPSLRSGQDASIWQCAHCIKKQRPLTKTKPKPNTLSVNVQNPERVATPSNGNLDRVRAFQSNSQGWSSQLHLQHQVTCSNDDQHEATPQLQAVTQDRAVDLDHPQPAKKPQLLESVALDAGPREGLPASAITVPITPVQLNATVLEELSDGSMSIELIETGMGQHTSKISAGAASEEKERSKSPEIPDTPPAEQEQDQEFLRQTTPTTPLSKAVHDAFGVESIGSSAFLTESNEDVTNAAATKPKGKVKCMGCGKMFFSASGAETCRACAVRNAQNDTRQTTDKQVPETPDAREESTSILQDADLSLPDAASTPVQVPHENHRSNSFIFGHSLPRPPTVTRVVNKTGSPKKPARPQPLTSGQQNHQPAIANAIVRQSTTETSYVVTGAVTKPSPAESSAVKTKDAAVREASLPSVRDSVRDAELVRGTKEPTARMGDVVRLPEEICPETVGHEQQTKTRLSEAESSDSEDDVPLASRRYRAGGAARKNALPMLTHPVGEAGDTVINDDISDAGLLEPSSIIADSPKPNETMGPPLRRQRTRNASFSIAAESEPSGTPGRSIADSNYAGSDTTPARKWGVPPKKYPFSYQQVLGLALINFPQNSATLPAIVDWIAATFPRYYERGEGKWERSLSPILSQNSAFTRQGGFAPYKWKVVPKFLPGYVKLWNDEETVALKGLHPLALRESDEAERLKEAEAKLAAEQAEREEKEALFIGTSIPEVPRKNAERDTASPLPEHAQILGSNAETNELDQQSAPPYTSERRVSMAARKSAHEDKTNLKGPKLGMFTPRTTEPQQKVALSTEQHSRIIDDDDDPFPFKGTTEPSMDLKFLDDFLDADTKLNSVKEDVFEARPDLHPDLLFVEPKPSLKLSERHKTYTGAVREIERPLPKHYKRPHLGRTSRINGTFGSNGFSQSRDALIIDDDGVDEYATIEEMFELPQEWVPMISDGQLAYREGVKNASGRLGRPKATYKVGYNFEGRIRE</sequence>
<dbReference type="EMBL" id="JAWDJW010000001">
    <property type="protein sequence ID" value="KAK3082353.1"/>
    <property type="molecule type" value="Genomic_DNA"/>
</dbReference>
<keyword evidence="2" id="KW-1185">Reference proteome</keyword>